<gene>
    <name evidence="2" type="ORF">VTL71DRAFT_8999</name>
</gene>
<accession>A0ABR4BUA5</accession>
<dbReference type="InterPro" id="IPR001660">
    <property type="entry name" value="SAM"/>
</dbReference>
<evidence type="ECO:0000259" key="1">
    <source>
        <dbReference type="Pfam" id="PF00536"/>
    </source>
</evidence>
<comment type="caution">
    <text evidence="2">The sequence shown here is derived from an EMBL/GenBank/DDBJ whole genome shotgun (WGS) entry which is preliminary data.</text>
</comment>
<evidence type="ECO:0000313" key="2">
    <source>
        <dbReference type="EMBL" id="KAL2060947.1"/>
    </source>
</evidence>
<dbReference type="SUPFAM" id="SSF47769">
    <property type="entry name" value="SAM/Pointed domain"/>
    <property type="match status" value="1"/>
</dbReference>
<name>A0ABR4BUA5_9HELO</name>
<protein>
    <recommendedName>
        <fullName evidence="1">SAM domain-containing protein</fullName>
    </recommendedName>
</protein>
<organism evidence="2 3">
    <name type="scientific">Oculimacula yallundae</name>
    <dbReference type="NCBI Taxonomy" id="86028"/>
    <lineage>
        <taxon>Eukaryota</taxon>
        <taxon>Fungi</taxon>
        <taxon>Dikarya</taxon>
        <taxon>Ascomycota</taxon>
        <taxon>Pezizomycotina</taxon>
        <taxon>Leotiomycetes</taxon>
        <taxon>Helotiales</taxon>
        <taxon>Ploettnerulaceae</taxon>
        <taxon>Oculimacula</taxon>
    </lineage>
</organism>
<proteinExistence type="predicted"/>
<dbReference type="Gene3D" id="1.10.150.50">
    <property type="entry name" value="Transcription Factor, Ets-1"/>
    <property type="match status" value="1"/>
</dbReference>
<keyword evidence="3" id="KW-1185">Reference proteome</keyword>
<dbReference type="Pfam" id="PF00536">
    <property type="entry name" value="SAM_1"/>
    <property type="match status" value="1"/>
</dbReference>
<reference evidence="2 3" key="1">
    <citation type="journal article" date="2024" name="Commun. Biol.">
        <title>Comparative genomic analysis of thermophilic fungi reveals convergent evolutionary adaptations and gene losses.</title>
        <authorList>
            <person name="Steindorff A.S."/>
            <person name="Aguilar-Pontes M.V."/>
            <person name="Robinson A.J."/>
            <person name="Andreopoulos B."/>
            <person name="LaButti K."/>
            <person name="Kuo A."/>
            <person name="Mondo S."/>
            <person name="Riley R."/>
            <person name="Otillar R."/>
            <person name="Haridas S."/>
            <person name="Lipzen A."/>
            <person name="Grimwood J."/>
            <person name="Schmutz J."/>
            <person name="Clum A."/>
            <person name="Reid I.D."/>
            <person name="Moisan M.C."/>
            <person name="Butler G."/>
            <person name="Nguyen T.T.M."/>
            <person name="Dewar K."/>
            <person name="Conant G."/>
            <person name="Drula E."/>
            <person name="Henrissat B."/>
            <person name="Hansel C."/>
            <person name="Singer S."/>
            <person name="Hutchinson M.I."/>
            <person name="de Vries R.P."/>
            <person name="Natvig D.O."/>
            <person name="Powell A.J."/>
            <person name="Tsang A."/>
            <person name="Grigoriev I.V."/>
        </authorList>
    </citation>
    <scope>NUCLEOTIDE SEQUENCE [LARGE SCALE GENOMIC DNA]</scope>
    <source>
        <strain evidence="2 3">CBS 494.80</strain>
    </source>
</reference>
<dbReference type="EMBL" id="JAZHXI010000020">
    <property type="protein sequence ID" value="KAL2060947.1"/>
    <property type="molecule type" value="Genomic_DNA"/>
</dbReference>
<dbReference type="Proteomes" id="UP001595075">
    <property type="component" value="Unassembled WGS sequence"/>
</dbReference>
<feature type="domain" description="SAM" evidence="1">
    <location>
        <begin position="7"/>
        <end position="57"/>
    </location>
</feature>
<evidence type="ECO:0000313" key="3">
    <source>
        <dbReference type="Proteomes" id="UP001595075"/>
    </source>
</evidence>
<sequence length="83" mass="9314">MDLQFVLAHLGITCYWPQLFEAGFETWEVLKDITERDMEAIGMKLGHRRRLQREIANSRGHPTNAALEQPAICCCSTVGGIAP</sequence>
<dbReference type="InterPro" id="IPR013761">
    <property type="entry name" value="SAM/pointed_sf"/>
</dbReference>